<evidence type="ECO:0000313" key="2">
    <source>
        <dbReference type="Proteomes" id="UP000215914"/>
    </source>
</evidence>
<protein>
    <submittedName>
        <fullName evidence="1">Uncharacterized protein</fullName>
    </submittedName>
</protein>
<accession>A0A9K3IQK1</accession>
<dbReference type="AlphaFoldDB" id="A0A9K3IQK1"/>
<sequence>MALVKNCSNVGWCCSVQLCRNMDRKTAQTWDGAAQNCCQQRLKIRVYTAQI</sequence>
<dbReference type="EMBL" id="MNCJ02000321">
    <property type="protein sequence ID" value="KAF5800879.1"/>
    <property type="molecule type" value="Genomic_DNA"/>
</dbReference>
<dbReference type="Proteomes" id="UP000215914">
    <property type="component" value="Unassembled WGS sequence"/>
</dbReference>
<name>A0A9K3IQK1_HELAN</name>
<comment type="caution">
    <text evidence="1">The sequence shown here is derived from an EMBL/GenBank/DDBJ whole genome shotgun (WGS) entry which is preliminary data.</text>
</comment>
<evidence type="ECO:0000313" key="1">
    <source>
        <dbReference type="EMBL" id="KAF5800879.1"/>
    </source>
</evidence>
<dbReference type="Gramene" id="mRNA:HanXRQr2_Chr06g0241711">
    <property type="protein sequence ID" value="mRNA:HanXRQr2_Chr06g0241711"/>
    <property type="gene ID" value="HanXRQr2_Chr06g0241711"/>
</dbReference>
<organism evidence="1 2">
    <name type="scientific">Helianthus annuus</name>
    <name type="common">Common sunflower</name>
    <dbReference type="NCBI Taxonomy" id="4232"/>
    <lineage>
        <taxon>Eukaryota</taxon>
        <taxon>Viridiplantae</taxon>
        <taxon>Streptophyta</taxon>
        <taxon>Embryophyta</taxon>
        <taxon>Tracheophyta</taxon>
        <taxon>Spermatophyta</taxon>
        <taxon>Magnoliopsida</taxon>
        <taxon>eudicotyledons</taxon>
        <taxon>Gunneridae</taxon>
        <taxon>Pentapetalae</taxon>
        <taxon>asterids</taxon>
        <taxon>campanulids</taxon>
        <taxon>Asterales</taxon>
        <taxon>Asteraceae</taxon>
        <taxon>Asteroideae</taxon>
        <taxon>Heliantheae alliance</taxon>
        <taxon>Heliantheae</taxon>
        <taxon>Helianthus</taxon>
    </lineage>
</organism>
<proteinExistence type="predicted"/>
<gene>
    <name evidence="1" type="ORF">HanXRQr2_Chr06g0241711</name>
</gene>
<keyword evidence="2" id="KW-1185">Reference proteome</keyword>
<reference evidence="1" key="2">
    <citation type="submission" date="2020-06" db="EMBL/GenBank/DDBJ databases">
        <title>Helianthus annuus Genome sequencing and assembly Release 2.</title>
        <authorList>
            <person name="Gouzy J."/>
            <person name="Langlade N."/>
            <person name="Munos S."/>
        </authorList>
    </citation>
    <scope>NUCLEOTIDE SEQUENCE</scope>
    <source>
        <tissue evidence="1">Leaves</tissue>
    </source>
</reference>
<reference evidence="1" key="1">
    <citation type="journal article" date="2017" name="Nature">
        <title>The sunflower genome provides insights into oil metabolism, flowering and Asterid evolution.</title>
        <authorList>
            <person name="Badouin H."/>
            <person name="Gouzy J."/>
            <person name="Grassa C.J."/>
            <person name="Murat F."/>
            <person name="Staton S.E."/>
            <person name="Cottret L."/>
            <person name="Lelandais-Briere C."/>
            <person name="Owens G.L."/>
            <person name="Carrere S."/>
            <person name="Mayjonade B."/>
            <person name="Legrand L."/>
            <person name="Gill N."/>
            <person name="Kane N.C."/>
            <person name="Bowers J.E."/>
            <person name="Hubner S."/>
            <person name="Bellec A."/>
            <person name="Berard A."/>
            <person name="Berges H."/>
            <person name="Blanchet N."/>
            <person name="Boniface M.C."/>
            <person name="Brunel D."/>
            <person name="Catrice O."/>
            <person name="Chaidir N."/>
            <person name="Claudel C."/>
            <person name="Donnadieu C."/>
            <person name="Faraut T."/>
            <person name="Fievet G."/>
            <person name="Helmstetter N."/>
            <person name="King M."/>
            <person name="Knapp S.J."/>
            <person name="Lai Z."/>
            <person name="Le Paslier M.C."/>
            <person name="Lippi Y."/>
            <person name="Lorenzon L."/>
            <person name="Mandel J.R."/>
            <person name="Marage G."/>
            <person name="Marchand G."/>
            <person name="Marquand E."/>
            <person name="Bret-Mestries E."/>
            <person name="Morien E."/>
            <person name="Nambeesan S."/>
            <person name="Nguyen T."/>
            <person name="Pegot-Espagnet P."/>
            <person name="Pouilly N."/>
            <person name="Raftis F."/>
            <person name="Sallet E."/>
            <person name="Schiex T."/>
            <person name="Thomas J."/>
            <person name="Vandecasteele C."/>
            <person name="Vares D."/>
            <person name="Vear F."/>
            <person name="Vautrin S."/>
            <person name="Crespi M."/>
            <person name="Mangin B."/>
            <person name="Burke J.M."/>
            <person name="Salse J."/>
            <person name="Munos S."/>
            <person name="Vincourt P."/>
            <person name="Rieseberg L.H."/>
            <person name="Langlade N.B."/>
        </authorList>
    </citation>
    <scope>NUCLEOTIDE SEQUENCE</scope>
    <source>
        <tissue evidence="1">Leaves</tissue>
    </source>
</reference>